<dbReference type="InterPro" id="IPR051140">
    <property type="entry name" value="GATA_TF"/>
</dbReference>
<dbReference type="InterPro" id="IPR013088">
    <property type="entry name" value="Znf_NHR/GATA"/>
</dbReference>
<dbReference type="PROSITE" id="PS00344">
    <property type="entry name" value="GATA_ZN_FINGER_1"/>
    <property type="match status" value="1"/>
</dbReference>
<dbReference type="EMBL" id="KV454436">
    <property type="protein sequence ID" value="ODQ78183.1"/>
    <property type="molecule type" value="Genomic_DNA"/>
</dbReference>
<dbReference type="PROSITE" id="PS50114">
    <property type="entry name" value="GATA_ZN_FINGER_2"/>
    <property type="match status" value="1"/>
</dbReference>
<keyword evidence="8" id="KW-1185">Reference proteome</keyword>
<keyword evidence="2 4" id="KW-0863">Zinc-finger</keyword>
<evidence type="ECO:0000256" key="2">
    <source>
        <dbReference type="ARBA" id="ARBA00022771"/>
    </source>
</evidence>
<organism evidence="7 8">
    <name type="scientific">Babjeviella inositovora NRRL Y-12698</name>
    <dbReference type="NCBI Taxonomy" id="984486"/>
    <lineage>
        <taxon>Eukaryota</taxon>
        <taxon>Fungi</taxon>
        <taxon>Dikarya</taxon>
        <taxon>Ascomycota</taxon>
        <taxon>Saccharomycotina</taxon>
        <taxon>Pichiomycetes</taxon>
        <taxon>Serinales incertae sedis</taxon>
        <taxon>Babjeviella</taxon>
    </lineage>
</organism>
<dbReference type="Proteomes" id="UP000094336">
    <property type="component" value="Unassembled WGS sequence"/>
</dbReference>
<proteinExistence type="predicted"/>
<dbReference type="GO" id="GO:0043565">
    <property type="term" value="F:sequence-specific DNA binding"/>
    <property type="evidence" value="ECO:0007669"/>
    <property type="project" value="InterPro"/>
</dbReference>
<gene>
    <name evidence="7" type="ORF">BABINDRAFT_177391</name>
</gene>
<dbReference type="GO" id="GO:0006355">
    <property type="term" value="P:regulation of DNA-templated transcription"/>
    <property type="evidence" value="ECO:0007669"/>
    <property type="project" value="InterPro"/>
</dbReference>
<protein>
    <recommendedName>
        <fullName evidence="6">GATA-type domain-containing protein</fullName>
    </recommendedName>
</protein>
<dbReference type="GO" id="GO:0008270">
    <property type="term" value="F:zinc ion binding"/>
    <property type="evidence" value="ECO:0007669"/>
    <property type="project" value="UniProtKB-KW"/>
</dbReference>
<dbReference type="GeneID" id="30148887"/>
<sequence length="519" mass="58302">MSVHTKLPSFSELTATFENDSPPIHIDHSSDTLISSHHSTVLIRKSDSENTPTEGGQNGIIDHTRKKASSSNSGNADIPLNYQFPSSIHPQPRSLTLPGHSLDYSIPSTDGFIPTEERAFSYKRNHSTSSSVDQDRLKSQTRIKNRSSSLDALAEVSSKMYWLDDTFRHNRDDMKTKLLHGLENALACFEEKEGLWAAVGKIINDNFEDDRCPSEVLYNYDRSTKPVSVSGKRNGAFQPSTDLIFKRQSLDLLLESIPLELLEVNIQNSRMIIDILDDWKQYKQDIENDKLQSWRNGGSQIHQVDEDFDTEGFQVHVGDMAQPEDEHPVKFSALSGPTSKVIPRPTNAHSSCLTPKTWILNDENWNQAKTEKIHKWRNDTARQKPKSDETIRGLSNQSAETISLLVNPVFFSTQKSSGSTRAPTLKKPPMLALPPTASAKSGYNDELSRKNREKVQCLQCGSTETPEWRRGPYGSRTLCNACGLFHSKLVKRKGEAEAAKIMRGRLQSGQGMDRRILIL</sequence>
<keyword evidence="1" id="KW-0479">Metal-binding</keyword>
<dbReference type="PANTHER" id="PTHR45658">
    <property type="entry name" value="GATA TRANSCRIPTION FACTOR"/>
    <property type="match status" value="1"/>
</dbReference>
<feature type="region of interest" description="Disordered" evidence="5">
    <location>
        <begin position="43"/>
        <end position="82"/>
    </location>
</feature>
<feature type="domain" description="GATA-type" evidence="6">
    <location>
        <begin position="451"/>
        <end position="505"/>
    </location>
</feature>
<evidence type="ECO:0000256" key="4">
    <source>
        <dbReference type="PROSITE-ProRule" id="PRU00094"/>
    </source>
</evidence>
<evidence type="ECO:0000259" key="6">
    <source>
        <dbReference type="PROSITE" id="PS50114"/>
    </source>
</evidence>
<dbReference type="SMART" id="SM00401">
    <property type="entry name" value="ZnF_GATA"/>
    <property type="match status" value="1"/>
</dbReference>
<dbReference type="InterPro" id="IPR000679">
    <property type="entry name" value="Znf_GATA"/>
</dbReference>
<dbReference type="SUPFAM" id="SSF57716">
    <property type="entry name" value="Glucocorticoid receptor-like (DNA-binding domain)"/>
    <property type="match status" value="1"/>
</dbReference>
<evidence type="ECO:0000256" key="5">
    <source>
        <dbReference type="SAM" id="MobiDB-lite"/>
    </source>
</evidence>
<evidence type="ECO:0000256" key="1">
    <source>
        <dbReference type="ARBA" id="ARBA00022723"/>
    </source>
</evidence>
<feature type="region of interest" description="Disordered" evidence="5">
    <location>
        <begin position="414"/>
        <end position="448"/>
    </location>
</feature>
<dbReference type="AlphaFoldDB" id="A0A1E3QKG9"/>
<dbReference type="CDD" id="cd00202">
    <property type="entry name" value="ZnF_GATA"/>
    <property type="match status" value="1"/>
</dbReference>
<dbReference type="RefSeq" id="XP_018983511.1">
    <property type="nucleotide sequence ID" value="XM_019131034.1"/>
</dbReference>
<evidence type="ECO:0000256" key="3">
    <source>
        <dbReference type="ARBA" id="ARBA00022833"/>
    </source>
</evidence>
<dbReference type="STRING" id="984486.A0A1E3QKG9"/>
<evidence type="ECO:0000313" key="7">
    <source>
        <dbReference type="EMBL" id="ODQ78183.1"/>
    </source>
</evidence>
<name>A0A1E3QKG9_9ASCO</name>
<evidence type="ECO:0000313" key="8">
    <source>
        <dbReference type="Proteomes" id="UP000094336"/>
    </source>
</evidence>
<dbReference type="OrthoDB" id="2162994at2759"/>
<dbReference type="Pfam" id="PF00320">
    <property type="entry name" value="GATA"/>
    <property type="match status" value="1"/>
</dbReference>
<reference evidence="8" key="1">
    <citation type="submission" date="2016-05" db="EMBL/GenBank/DDBJ databases">
        <title>Comparative genomics of biotechnologically important yeasts.</title>
        <authorList>
            <consortium name="DOE Joint Genome Institute"/>
            <person name="Riley R."/>
            <person name="Haridas S."/>
            <person name="Wolfe K.H."/>
            <person name="Lopes M.R."/>
            <person name="Hittinger C.T."/>
            <person name="Goker M."/>
            <person name="Salamov A."/>
            <person name="Wisecaver J."/>
            <person name="Long T.M."/>
            <person name="Aerts A.L."/>
            <person name="Barry K."/>
            <person name="Choi C."/>
            <person name="Clum A."/>
            <person name="Coughlan A.Y."/>
            <person name="Deshpande S."/>
            <person name="Douglass A.P."/>
            <person name="Hanson S.J."/>
            <person name="Klenk H.-P."/>
            <person name="Labutti K."/>
            <person name="Lapidus A."/>
            <person name="Lindquist E."/>
            <person name="Lipzen A."/>
            <person name="Meier-Kolthoff J.P."/>
            <person name="Ohm R.A."/>
            <person name="Otillar R.P."/>
            <person name="Pangilinan J."/>
            <person name="Peng Y."/>
            <person name="Rokas A."/>
            <person name="Rosa C.A."/>
            <person name="Scheuner C."/>
            <person name="Sibirny A.A."/>
            <person name="Slot J.C."/>
            <person name="Stielow J.B."/>
            <person name="Sun H."/>
            <person name="Kurtzman C.P."/>
            <person name="Blackwell M."/>
            <person name="Grigoriev I.V."/>
            <person name="Jeffries T.W."/>
        </authorList>
    </citation>
    <scope>NUCLEOTIDE SEQUENCE [LARGE SCALE GENOMIC DNA]</scope>
    <source>
        <strain evidence="8">NRRL Y-12698</strain>
    </source>
</reference>
<accession>A0A1E3QKG9</accession>
<keyword evidence="3" id="KW-0862">Zinc</keyword>
<dbReference type="Gene3D" id="3.30.50.10">
    <property type="entry name" value="Erythroid Transcription Factor GATA-1, subunit A"/>
    <property type="match status" value="1"/>
</dbReference>